<dbReference type="GeneID" id="54467486"/>
<organism evidence="1">
    <name type="scientific">Mytilinidion resinicola</name>
    <dbReference type="NCBI Taxonomy" id="574789"/>
    <lineage>
        <taxon>Eukaryota</taxon>
        <taxon>Fungi</taxon>
        <taxon>Dikarya</taxon>
        <taxon>Ascomycota</taxon>
        <taxon>Pezizomycotina</taxon>
        <taxon>Dothideomycetes</taxon>
        <taxon>Pleosporomycetidae</taxon>
        <taxon>Mytilinidiales</taxon>
        <taxon>Mytilinidiaceae</taxon>
        <taxon>Mytilinidion</taxon>
    </lineage>
</organism>
<sequence length="132" mass="14666">MASLVTRCFENHTLYFNVKTNHVNDKSVNYYGPAPPGRTLKDITYSTTEPAKPPSRPLFLGTTNTTFTQQCINNAAIIYLSKKAVLISRFKPLPLVNLGPYNALQQPLTYDISGSLIGSTESRFNLNHDQTA</sequence>
<name>A0A6A6YFK0_9PEZI</name>
<proteinExistence type="predicted"/>
<dbReference type="AlphaFoldDB" id="A0A6A6YFK0"/>
<dbReference type="RefSeq" id="XP_033574312.1">
    <property type="nucleotide sequence ID" value="XM_033726593.1"/>
</dbReference>
<evidence type="ECO:0000313" key="1">
    <source>
        <dbReference type="EMBL" id="KAF2807348.1"/>
    </source>
</evidence>
<reference evidence="3" key="2">
    <citation type="submission" date="2020-04" db="EMBL/GenBank/DDBJ databases">
        <authorList>
            <consortium name="NCBI Genome Project"/>
        </authorList>
    </citation>
    <scope>NUCLEOTIDE SEQUENCE</scope>
    <source>
        <strain evidence="3">CBS 304.34</strain>
    </source>
</reference>
<protein>
    <submittedName>
        <fullName evidence="1 3">Uncharacterized protein</fullName>
    </submittedName>
</protein>
<accession>A0A6A6YFK0</accession>
<dbReference type="EMBL" id="MU003705">
    <property type="protein sequence ID" value="KAF2807348.1"/>
    <property type="molecule type" value="Genomic_DNA"/>
</dbReference>
<reference evidence="1 3" key="1">
    <citation type="journal article" date="2020" name="Stud. Mycol.">
        <title>101 Dothideomycetes genomes: a test case for predicting lifestyles and emergence of pathogens.</title>
        <authorList>
            <person name="Haridas S."/>
            <person name="Albert R."/>
            <person name="Binder M."/>
            <person name="Bloem J."/>
            <person name="Labutti K."/>
            <person name="Salamov A."/>
            <person name="Andreopoulos B."/>
            <person name="Baker S."/>
            <person name="Barry K."/>
            <person name="Bills G."/>
            <person name="Bluhm B."/>
            <person name="Cannon C."/>
            <person name="Castanera R."/>
            <person name="Culley D."/>
            <person name="Daum C."/>
            <person name="Ezra D."/>
            <person name="Gonzalez J."/>
            <person name="Henrissat B."/>
            <person name="Kuo A."/>
            <person name="Liang C."/>
            <person name="Lipzen A."/>
            <person name="Lutzoni F."/>
            <person name="Magnuson J."/>
            <person name="Mondo S."/>
            <person name="Nolan M."/>
            <person name="Ohm R."/>
            <person name="Pangilinan J."/>
            <person name="Park H.-J."/>
            <person name="Ramirez L."/>
            <person name="Alfaro M."/>
            <person name="Sun H."/>
            <person name="Tritt A."/>
            <person name="Yoshinaga Y."/>
            <person name="Zwiers L.-H."/>
            <person name="Turgeon B."/>
            <person name="Goodwin S."/>
            <person name="Spatafora J."/>
            <person name="Crous P."/>
            <person name="Grigoriev I."/>
        </authorList>
    </citation>
    <scope>NUCLEOTIDE SEQUENCE</scope>
    <source>
        <strain evidence="1 3">CBS 304.34</strain>
    </source>
</reference>
<keyword evidence="2" id="KW-1185">Reference proteome</keyword>
<evidence type="ECO:0000313" key="3">
    <source>
        <dbReference type="RefSeq" id="XP_033574312.1"/>
    </source>
</evidence>
<gene>
    <name evidence="1 3" type="ORF">BDZ99DRAFT_536815</name>
</gene>
<dbReference type="Proteomes" id="UP000504636">
    <property type="component" value="Unplaced"/>
</dbReference>
<evidence type="ECO:0000313" key="2">
    <source>
        <dbReference type="Proteomes" id="UP000504636"/>
    </source>
</evidence>
<reference evidence="3" key="3">
    <citation type="submission" date="2025-04" db="UniProtKB">
        <authorList>
            <consortium name="RefSeq"/>
        </authorList>
    </citation>
    <scope>IDENTIFICATION</scope>
    <source>
        <strain evidence="3">CBS 304.34</strain>
    </source>
</reference>